<gene>
    <name evidence="4" type="ORF">ACFOWE_28080</name>
</gene>
<dbReference type="InterPro" id="IPR003658">
    <property type="entry name" value="Anti-sigma_ant"/>
</dbReference>
<name>A0ABV8IE84_9ACTN</name>
<accession>A0ABV8IE84</accession>
<dbReference type="PANTHER" id="PTHR33495:SF2">
    <property type="entry name" value="ANTI-SIGMA FACTOR ANTAGONIST TM_1081-RELATED"/>
    <property type="match status" value="1"/>
</dbReference>
<dbReference type="EMBL" id="JBHSBM010000040">
    <property type="protein sequence ID" value="MFC4062180.1"/>
    <property type="molecule type" value="Genomic_DNA"/>
</dbReference>
<dbReference type="Pfam" id="PF13466">
    <property type="entry name" value="STAS_2"/>
    <property type="match status" value="1"/>
</dbReference>
<dbReference type="InterPro" id="IPR002645">
    <property type="entry name" value="STAS_dom"/>
</dbReference>
<dbReference type="NCBIfam" id="TIGR00377">
    <property type="entry name" value="ant_ant_sig"/>
    <property type="match status" value="1"/>
</dbReference>
<evidence type="ECO:0000256" key="1">
    <source>
        <dbReference type="ARBA" id="ARBA00009013"/>
    </source>
</evidence>
<protein>
    <recommendedName>
        <fullName evidence="2">Anti-sigma factor antagonist</fullName>
    </recommendedName>
</protein>
<dbReference type="PROSITE" id="PS50801">
    <property type="entry name" value="STAS"/>
    <property type="match status" value="1"/>
</dbReference>
<evidence type="ECO:0000256" key="2">
    <source>
        <dbReference type="RuleBase" id="RU003749"/>
    </source>
</evidence>
<proteinExistence type="inferred from homology"/>
<dbReference type="SUPFAM" id="SSF52091">
    <property type="entry name" value="SpoIIaa-like"/>
    <property type="match status" value="1"/>
</dbReference>
<dbReference type="CDD" id="cd07043">
    <property type="entry name" value="STAS_anti-anti-sigma_factors"/>
    <property type="match status" value="1"/>
</dbReference>
<dbReference type="PANTHER" id="PTHR33495">
    <property type="entry name" value="ANTI-SIGMA FACTOR ANTAGONIST TM_1081-RELATED-RELATED"/>
    <property type="match status" value="1"/>
</dbReference>
<dbReference type="RefSeq" id="WP_377293040.1">
    <property type="nucleotide sequence ID" value="NZ_JBHSBM010000040.1"/>
</dbReference>
<organism evidence="4 5">
    <name type="scientific">Planomonospora corallina</name>
    <dbReference type="NCBI Taxonomy" id="1806052"/>
    <lineage>
        <taxon>Bacteria</taxon>
        <taxon>Bacillati</taxon>
        <taxon>Actinomycetota</taxon>
        <taxon>Actinomycetes</taxon>
        <taxon>Streptosporangiales</taxon>
        <taxon>Streptosporangiaceae</taxon>
        <taxon>Planomonospora</taxon>
    </lineage>
</organism>
<sequence length="119" mass="12599">MVQHDHGLTVTLRSHSARVHVLVVAGDLDHHTGPRLRAALDELTLAPRDGLVVDLSGLTFCDSTGISLLVAAHRRAQDAGAALALAGLDPDIAHVFKIMGLDRLFSSYESTEKAAAALE</sequence>
<dbReference type="InterPro" id="IPR036513">
    <property type="entry name" value="STAS_dom_sf"/>
</dbReference>
<comment type="caution">
    <text evidence="4">The sequence shown here is derived from an EMBL/GenBank/DDBJ whole genome shotgun (WGS) entry which is preliminary data.</text>
</comment>
<dbReference type="InterPro" id="IPR058548">
    <property type="entry name" value="MlaB-like_STAS"/>
</dbReference>
<dbReference type="Proteomes" id="UP001595850">
    <property type="component" value="Unassembled WGS sequence"/>
</dbReference>
<dbReference type="Gene3D" id="3.30.750.24">
    <property type="entry name" value="STAS domain"/>
    <property type="match status" value="1"/>
</dbReference>
<feature type="domain" description="STAS" evidence="3">
    <location>
        <begin position="19"/>
        <end position="118"/>
    </location>
</feature>
<comment type="similarity">
    <text evidence="1 2">Belongs to the anti-sigma-factor antagonist family.</text>
</comment>
<keyword evidence="5" id="KW-1185">Reference proteome</keyword>
<evidence type="ECO:0000259" key="3">
    <source>
        <dbReference type="PROSITE" id="PS50801"/>
    </source>
</evidence>
<evidence type="ECO:0000313" key="5">
    <source>
        <dbReference type="Proteomes" id="UP001595850"/>
    </source>
</evidence>
<reference evidence="5" key="1">
    <citation type="journal article" date="2019" name="Int. J. Syst. Evol. Microbiol.">
        <title>The Global Catalogue of Microorganisms (GCM) 10K type strain sequencing project: providing services to taxonomists for standard genome sequencing and annotation.</title>
        <authorList>
            <consortium name="The Broad Institute Genomics Platform"/>
            <consortium name="The Broad Institute Genome Sequencing Center for Infectious Disease"/>
            <person name="Wu L."/>
            <person name="Ma J."/>
        </authorList>
    </citation>
    <scope>NUCLEOTIDE SEQUENCE [LARGE SCALE GENOMIC DNA]</scope>
    <source>
        <strain evidence="5">TBRC 4489</strain>
    </source>
</reference>
<evidence type="ECO:0000313" key="4">
    <source>
        <dbReference type="EMBL" id="MFC4062180.1"/>
    </source>
</evidence>